<dbReference type="AlphaFoldDB" id="A0A0B1ZI42"/>
<name>A0A0B1ZI42_9SPHN</name>
<keyword evidence="2" id="KW-1185">Reference proteome</keyword>
<dbReference type="Proteomes" id="UP000031057">
    <property type="component" value="Unassembled WGS sequence"/>
</dbReference>
<dbReference type="InterPro" id="IPR011051">
    <property type="entry name" value="RmlC_Cupin_sf"/>
</dbReference>
<protein>
    <submittedName>
        <fullName evidence="1">Uncharacterized protein</fullName>
    </submittedName>
</protein>
<evidence type="ECO:0000313" key="2">
    <source>
        <dbReference type="Proteomes" id="UP000031057"/>
    </source>
</evidence>
<dbReference type="RefSeq" id="WP_039290543.1">
    <property type="nucleotide sequence ID" value="NZ_JTDI01000011.1"/>
</dbReference>
<sequence>MEVALTTLDGPLDCSRNYIDGGLPGGVCPCPHYGFVFEGTMRAHFPGTDWPDEVVTAGEAYYIPAGHVLIYEEASKVLEFNPAHALQMVMDAMQRAADSRR</sequence>
<accession>A0A0B1ZI42</accession>
<evidence type="ECO:0000313" key="1">
    <source>
        <dbReference type="EMBL" id="KHK89007.1"/>
    </source>
</evidence>
<dbReference type="SUPFAM" id="SSF51182">
    <property type="entry name" value="RmlC-like cupins"/>
    <property type="match status" value="1"/>
</dbReference>
<organism evidence="1 2">
    <name type="scientific">Novosphingobium malaysiense</name>
    <dbReference type="NCBI Taxonomy" id="1348853"/>
    <lineage>
        <taxon>Bacteria</taxon>
        <taxon>Pseudomonadati</taxon>
        <taxon>Pseudomonadota</taxon>
        <taxon>Alphaproteobacteria</taxon>
        <taxon>Sphingomonadales</taxon>
        <taxon>Sphingomonadaceae</taxon>
        <taxon>Novosphingobium</taxon>
    </lineage>
</organism>
<comment type="caution">
    <text evidence="1">The sequence shown here is derived from an EMBL/GenBank/DDBJ whole genome shotgun (WGS) entry which is preliminary data.</text>
</comment>
<reference evidence="1 2" key="1">
    <citation type="submission" date="2014-10" db="EMBL/GenBank/DDBJ databases">
        <title>Genome sequence of Novosphingobium malaysiense MUSC 273(T).</title>
        <authorList>
            <person name="Lee L.-H."/>
        </authorList>
    </citation>
    <scope>NUCLEOTIDE SEQUENCE [LARGE SCALE GENOMIC DNA]</scope>
    <source>
        <strain evidence="1 2">MUSC 273</strain>
    </source>
</reference>
<gene>
    <name evidence="1" type="ORF">LK12_22980</name>
</gene>
<dbReference type="EMBL" id="JTDI01000011">
    <property type="protein sequence ID" value="KHK89007.1"/>
    <property type="molecule type" value="Genomic_DNA"/>
</dbReference>
<proteinExistence type="predicted"/>
<dbReference type="OrthoDB" id="1119958at2"/>